<dbReference type="PROSITE" id="PS01058">
    <property type="entry name" value="SAICAR_SYNTHETASE_2"/>
    <property type="match status" value="1"/>
</dbReference>
<comment type="pathway">
    <text evidence="1 8">Purine metabolism; IMP biosynthesis via de novo pathway; 5-amino-1-(5-phospho-D-ribosyl)imidazole-4-carboxamide from 5-amino-1-(5-phospho-D-ribosyl)imidazole-4-carboxylate: step 1/2.</text>
</comment>
<protein>
    <recommendedName>
        <fullName evidence="8">Phosphoribosylaminoimidazole-succinocarboxamide synthase</fullName>
        <ecNumber evidence="8">6.3.2.6</ecNumber>
    </recommendedName>
    <alternativeName>
        <fullName evidence="8">SAICAR synthetase</fullName>
    </alternativeName>
</protein>
<evidence type="ECO:0000256" key="6">
    <source>
        <dbReference type="ARBA" id="ARBA00022840"/>
    </source>
</evidence>
<dbReference type="NCBIfam" id="TIGR00081">
    <property type="entry name" value="purC"/>
    <property type="match status" value="1"/>
</dbReference>
<proteinExistence type="inferred from homology"/>
<dbReference type="CDD" id="cd01414">
    <property type="entry name" value="SAICAR_synt_Sc"/>
    <property type="match status" value="1"/>
</dbReference>
<evidence type="ECO:0000313" key="10">
    <source>
        <dbReference type="EMBL" id="CCO06657.1"/>
    </source>
</evidence>
<dbReference type="Gene3D" id="3.30.470.20">
    <property type="entry name" value="ATP-grasp fold, B domain"/>
    <property type="match status" value="1"/>
</dbReference>
<feature type="domain" description="SAICAR synthetase/ADE2 N-terminal" evidence="9">
    <location>
        <begin position="17"/>
        <end position="268"/>
    </location>
</feature>
<dbReference type="InterPro" id="IPR018236">
    <property type="entry name" value="SAICAR_synthetase_CS"/>
</dbReference>
<evidence type="ECO:0000313" key="12">
    <source>
        <dbReference type="Proteomes" id="UP000191931"/>
    </source>
</evidence>
<evidence type="ECO:0000313" key="11">
    <source>
        <dbReference type="EMBL" id="SLM32708.1"/>
    </source>
</evidence>
<dbReference type="GO" id="GO:0006189">
    <property type="term" value="P:'de novo' IMP biosynthetic process"/>
    <property type="evidence" value="ECO:0007669"/>
    <property type="project" value="UniProtKB-UniRule"/>
</dbReference>
<dbReference type="PROSITE" id="PS01057">
    <property type="entry name" value="SAICAR_SYNTHETASE_1"/>
    <property type="match status" value="1"/>
</dbReference>
<dbReference type="NCBIfam" id="NF010568">
    <property type="entry name" value="PRK13961.1"/>
    <property type="match status" value="1"/>
</dbReference>
<comment type="catalytic activity">
    <reaction evidence="7 8">
        <text>5-amino-1-(5-phospho-D-ribosyl)imidazole-4-carboxylate + L-aspartate + ATP = (2S)-2-[5-amino-1-(5-phospho-beta-D-ribosyl)imidazole-4-carboxamido]succinate + ADP + phosphate + 2 H(+)</text>
        <dbReference type="Rhea" id="RHEA:22628"/>
        <dbReference type="ChEBI" id="CHEBI:15378"/>
        <dbReference type="ChEBI" id="CHEBI:29991"/>
        <dbReference type="ChEBI" id="CHEBI:30616"/>
        <dbReference type="ChEBI" id="CHEBI:43474"/>
        <dbReference type="ChEBI" id="CHEBI:58443"/>
        <dbReference type="ChEBI" id="CHEBI:77657"/>
        <dbReference type="ChEBI" id="CHEBI:456216"/>
        <dbReference type="EC" id="6.3.2.6"/>
    </reaction>
</comment>
<dbReference type="PANTHER" id="PTHR43700:SF1">
    <property type="entry name" value="PHOSPHORIBOSYLAMINOIMIDAZOLE-SUCCINOCARBOXAMIDE SYNTHASE"/>
    <property type="match status" value="1"/>
</dbReference>
<evidence type="ECO:0000256" key="4">
    <source>
        <dbReference type="ARBA" id="ARBA00022741"/>
    </source>
</evidence>
<dbReference type="Gene3D" id="3.30.200.20">
    <property type="entry name" value="Phosphorylase Kinase, domain 1"/>
    <property type="match status" value="1"/>
</dbReference>
<comment type="similarity">
    <text evidence="2 8">Belongs to the SAICAR synthetase family.</text>
</comment>
<dbReference type="RefSeq" id="WP_080798151.1">
    <property type="nucleotide sequence ID" value="NZ_LT828540.1"/>
</dbReference>
<keyword evidence="3 8" id="KW-0436">Ligase</keyword>
<dbReference type="SUPFAM" id="SSF56104">
    <property type="entry name" value="SAICAR synthase-like"/>
    <property type="match status" value="1"/>
</dbReference>
<dbReference type="STRING" id="1246637.MTBBW1_80046"/>
<evidence type="ECO:0000256" key="1">
    <source>
        <dbReference type="ARBA" id="ARBA00004672"/>
    </source>
</evidence>
<evidence type="ECO:0000256" key="7">
    <source>
        <dbReference type="ARBA" id="ARBA00048475"/>
    </source>
</evidence>
<evidence type="ECO:0000256" key="5">
    <source>
        <dbReference type="ARBA" id="ARBA00022755"/>
    </source>
</evidence>
<reference evidence="10" key="2">
    <citation type="submission" date="2012-12" db="EMBL/GenBank/DDBJ databases">
        <title>Region harboring genes involved in magnetosome formation of Candidatus Desulfamplus magnetosmortis.</title>
        <authorList>
            <person name="Lefevre C.T."/>
            <person name="Bazylinski D.A."/>
        </authorList>
    </citation>
    <scope>NUCLEOTIDE SEQUENCE</scope>
    <source>
        <strain evidence="10">BW-1</strain>
    </source>
</reference>
<dbReference type="HAMAP" id="MF_00137">
    <property type="entry name" value="SAICAR_synth"/>
    <property type="match status" value="1"/>
</dbReference>
<dbReference type="EMBL" id="FWEV01000325">
    <property type="protein sequence ID" value="SLM32708.1"/>
    <property type="molecule type" value="Genomic_DNA"/>
</dbReference>
<dbReference type="EC" id="6.3.2.6" evidence="8"/>
<dbReference type="InterPro" id="IPR028923">
    <property type="entry name" value="SAICAR_synt/ADE2_N"/>
</dbReference>
<dbReference type="PANTHER" id="PTHR43700">
    <property type="entry name" value="PHOSPHORIBOSYLAMINOIMIDAZOLE-SUCCINOCARBOXAMIDE SYNTHASE"/>
    <property type="match status" value="1"/>
</dbReference>
<evidence type="ECO:0000256" key="2">
    <source>
        <dbReference type="ARBA" id="ARBA00010190"/>
    </source>
</evidence>
<dbReference type="Pfam" id="PF01259">
    <property type="entry name" value="SAICAR_synt"/>
    <property type="match status" value="1"/>
</dbReference>
<keyword evidence="4 8" id="KW-0547">Nucleotide-binding</keyword>
<organism evidence="10">
    <name type="scientific">Desulfamplus magnetovallimortis</name>
    <dbReference type="NCBI Taxonomy" id="1246637"/>
    <lineage>
        <taxon>Bacteria</taxon>
        <taxon>Pseudomonadati</taxon>
        <taxon>Thermodesulfobacteriota</taxon>
        <taxon>Desulfobacteria</taxon>
        <taxon>Desulfobacterales</taxon>
        <taxon>Desulfobacteraceae</taxon>
        <taxon>Desulfamplus</taxon>
    </lineage>
</organism>
<dbReference type="GO" id="GO:0004639">
    <property type="term" value="F:phosphoribosylaminoimidazolesuccinocarboxamide synthase activity"/>
    <property type="evidence" value="ECO:0007669"/>
    <property type="project" value="UniProtKB-UniRule"/>
</dbReference>
<keyword evidence="12" id="KW-1185">Reference proteome</keyword>
<dbReference type="GO" id="GO:0005737">
    <property type="term" value="C:cytoplasm"/>
    <property type="evidence" value="ECO:0007669"/>
    <property type="project" value="TreeGrafter"/>
</dbReference>
<dbReference type="EMBL" id="HF547348">
    <property type="protein sequence ID" value="CCO06657.1"/>
    <property type="molecule type" value="Genomic_DNA"/>
</dbReference>
<reference evidence="10" key="1">
    <citation type="submission" date="2012-10" db="EMBL/GenBank/DDBJ databases">
        <authorList>
            <person name="Lefevre C."/>
        </authorList>
    </citation>
    <scope>NUCLEOTIDE SEQUENCE</scope>
    <source>
        <strain evidence="10">BW-1</strain>
    </source>
</reference>
<dbReference type="GO" id="GO:0005524">
    <property type="term" value="F:ATP binding"/>
    <property type="evidence" value="ECO:0007669"/>
    <property type="project" value="UniProtKB-KW"/>
</dbReference>
<dbReference type="InterPro" id="IPR001636">
    <property type="entry name" value="SAICAR_synth"/>
</dbReference>
<keyword evidence="6 8" id="KW-0067">ATP-binding</keyword>
<accession>L0R527</accession>
<dbReference type="OrthoDB" id="9801549at2"/>
<evidence type="ECO:0000256" key="3">
    <source>
        <dbReference type="ARBA" id="ARBA00022598"/>
    </source>
</evidence>
<gene>
    <name evidence="8 10" type="primary">purC</name>
    <name evidence="10" type="ORF">DEMABW1_80046</name>
    <name evidence="11" type="ORF">MTBBW1_80046</name>
</gene>
<dbReference type="AlphaFoldDB" id="L0R527"/>
<evidence type="ECO:0000256" key="8">
    <source>
        <dbReference type="HAMAP-Rule" id="MF_00137"/>
    </source>
</evidence>
<sequence>MANPVIRETDFKDLKLVRKGKVRDIYDTGDAFLMVTTDRLSAFDVILTDGIDGKGKVLTQISAFWFKQMEDIVGNHLISVDVNDFPESCRPYADILEGRSMLVKKAEPLPVECIVRGYISGSGWKSYKKEGHVCGISLPVGLKESDKLPEPLYTPSTKADVGDHDINVDFAETVKILGEEKAQKIKELSLAIYNKGAKLALEKGIIIADTKFEFGMFDGEIILIDEVLTPDSSRFWPQESYAPGGGQKSFDKQFVRDWLETLDWDKKAPGPNLPADIIKKTSEKYWEALNLLTGAS</sequence>
<evidence type="ECO:0000259" key="9">
    <source>
        <dbReference type="Pfam" id="PF01259"/>
    </source>
</evidence>
<keyword evidence="5 8" id="KW-0658">Purine biosynthesis</keyword>
<reference evidence="11 12" key="3">
    <citation type="submission" date="2017-03" db="EMBL/GenBank/DDBJ databases">
        <authorList>
            <person name="Afonso C.L."/>
            <person name="Miller P.J."/>
            <person name="Scott M.A."/>
            <person name="Spackman E."/>
            <person name="Goraichik I."/>
            <person name="Dimitrov K.M."/>
            <person name="Suarez D.L."/>
            <person name="Swayne D.E."/>
        </authorList>
    </citation>
    <scope>NUCLEOTIDE SEQUENCE [LARGE SCALE GENOMIC DNA]</scope>
    <source>
        <strain evidence="11">PRJEB14757</strain>
    </source>
</reference>
<dbReference type="FunFam" id="3.30.470.20:FF:000015">
    <property type="entry name" value="Phosphoribosylaminoimidazole-succinocarboxamide synthase"/>
    <property type="match status" value="1"/>
</dbReference>
<name>L0R527_9BACT</name>
<dbReference type="Proteomes" id="UP000191931">
    <property type="component" value="Unassembled WGS sequence"/>
</dbReference>
<dbReference type="UniPathway" id="UPA00074">
    <property type="reaction ID" value="UER00131"/>
</dbReference>